<dbReference type="Proteomes" id="UP000186136">
    <property type="component" value="Unassembled WGS sequence"/>
</dbReference>
<accession>A0A1Q2YKX0</accession>
<keyword evidence="2" id="KW-1185">Reference proteome</keyword>
<dbReference type="InterPro" id="IPR013943">
    <property type="entry name" value="Pet127"/>
</dbReference>
<dbReference type="GO" id="GO:0000964">
    <property type="term" value="P:mitochondrial RNA 5'-end processing"/>
    <property type="evidence" value="ECO:0007669"/>
    <property type="project" value="TreeGrafter"/>
</dbReference>
<name>A0A1Q2YKX0_9ASCO</name>
<organism evidence="1 2">
    <name type="scientific">Pichia membranifaciens</name>
    <dbReference type="NCBI Taxonomy" id="4926"/>
    <lineage>
        <taxon>Eukaryota</taxon>
        <taxon>Fungi</taxon>
        <taxon>Dikarya</taxon>
        <taxon>Ascomycota</taxon>
        <taxon>Saccharomycotina</taxon>
        <taxon>Pichiomycetes</taxon>
        <taxon>Pichiales</taxon>
        <taxon>Pichiaceae</taxon>
        <taxon>Pichia</taxon>
    </lineage>
</organism>
<sequence>MLSYRISSRGVCVFSPFLSPRFHIRNNSSLVHDHRQHDNSEDVRAQLQYQRNTEVIENLNTLSEEDNAEDDVEPMTCVAKGTLKRTNVPEYISLTQFNDPLSKVPELSHNLSSTLFSPGVHYMTDPRTNHFNFDKSLTGIPHIDSLKMDKISHFTPSSRDTKLLDIANALNKRRLKKHPHKKAPAVKFFSSTSSMTSVLIKFHKYLSHNRPINTTSFSKFYPDATQFTRTSDVPTSIVVTPKDEDKQTYSLDADRSTDSEITLSILGNALELMLTKPTKEFQKFLKSSTEKPADDASAYHYAKIGKFLVRSQLDAVDKRLPGTGTFDIKTRAVCAIRFDLSHTDYFPTNYEITKTYGVFESFERELFDAARIVMFKYSLQARLGNMDGIFMAFHNIKKFLGFQYLPLSEIDNIFFGEYSILGKKYGQKILDKTSEETNAEEINSSNQLTLKNIVNDFGNHHQTKREVLSSFVADYELRVSMNLLESLLDTIVKDTKGKPFRMIIKKNKSSMITPPEPKPAEAVTKDIQEEKITEIPTANEKIENTEKPEPAAEELALSSSAPDSIVVIVNTLEQEELNELQMLTQEKLEQSKQIVKNAQNNKSMSPSDRIKYFSKYVSDFRNKFFKLNRLILKNSEKDGFFAYQLQADHYFNGIKCEDKHPMPPVEILDKDSNYSWDVKYSIKKINRIADKKYLYNKFIKNIAFTSFRDADSESNIDVYTHEGDVQLDENATALQNITRAYSAKALKRKEYLKSTA</sequence>
<dbReference type="EMBL" id="BDGI01000163">
    <property type="protein sequence ID" value="GAV30190.1"/>
    <property type="molecule type" value="Genomic_DNA"/>
</dbReference>
<comment type="caution">
    <text evidence="1">The sequence shown here is derived from an EMBL/GenBank/DDBJ whole genome shotgun (WGS) entry which is preliminary data.</text>
</comment>
<dbReference type="Pfam" id="PF08634">
    <property type="entry name" value="Pet127"/>
    <property type="match status" value="1"/>
</dbReference>
<dbReference type="PANTHER" id="PTHR31014:SF0">
    <property type="entry name" value="MITOCHONDRIAL TRANSLATION SYSTEM COMPONENT PET127-RELATED"/>
    <property type="match status" value="1"/>
</dbReference>
<dbReference type="OrthoDB" id="10249045at2759"/>
<evidence type="ECO:0000313" key="2">
    <source>
        <dbReference type="Proteomes" id="UP000186136"/>
    </source>
</evidence>
<dbReference type="GO" id="GO:0005740">
    <property type="term" value="C:mitochondrial envelope"/>
    <property type="evidence" value="ECO:0007669"/>
    <property type="project" value="TreeGrafter"/>
</dbReference>
<dbReference type="AlphaFoldDB" id="A0A1Q2YKX0"/>
<proteinExistence type="predicted"/>
<protein>
    <submittedName>
        <fullName evidence="1">Uncharacterized protein</fullName>
    </submittedName>
</protein>
<dbReference type="PANTHER" id="PTHR31014">
    <property type="entry name" value="MITOCHONDRIAL TRANSLATION SYSTEM COMPONENT PET127-RELATED"/>
    <property type="match status" value="1"/>
</dbReference>
<evidence type="ECO:0000313" key="1">
    <source>
        <dbReference type="EMBL" id="GAV30190.1"/>
    </source>
</evidence>
<reference evidence="1 2" key="1">
    <citation type="submission" date="2016-08" db="EMBL/GenBank/DDBJ databases">
        <title>Whole genome shotgun sequence of Pichia membranifaciens KS47-1.</title>
        <authorList>
            <person name="Konishi M."/>
            <person name="Ishida M."/>
            <person name="Arakawa T."/>
            <person name="Kato Y."/>
            <person name="Horiuchi J."/>
        </authorList>
    </citation>
    <scope>NUCLEOTIDE SEQUENCE [LARGE SCALE GENOMIC DNA]</scope>
    <source>
        <strain evidence="1 2">KS47-1</strain>
    </source>
</reference>
<gene>
    <name evidence="1" type="ORF">PMKS-003699</name>
</gene>